<evidence type="ECO:0000313" key="20">
    <source>
        <dbReference type="Proteomes" id="UP000268033"/>
    </source>
</evidence>
<comment type="caution">
    <text evidence="19">The sequence shown here is derived from an EMBL/GenBank/DDBJ whole genome shotgun (WGS) entry which is preliminary data.</text>
</comment>
<feature type="chain" id="PRO_5018112268" evidence="16">
    <location>
        <begin position="27"/>
        <end position="718"/>
    </location>
</feature>
<keyword evidence="13 14" id="KW-0998">Cell outer membrane</keyword>
<evidence type="ECO:0000256" key="4">
    <source>
        <dbReference type="ARBA" id="ARBA00022452"/>
    </source>
</evidence>
<dbReference type="Pfam" id="PF07715">
    <property type="entry name" value="Plug"/>
    <property type="match status" value="1"/>
</dbReference>
<evidence type="ECO:0000256" key="13">
    <source>
        <dbReference type="ARBA" id="ARBA00023237"/>
    </source>
</evidence>
<evidence type="ECO:0000256" key="6">
    <source>
        <dbReference type="ARBA" id="ARBA00022692"/>
    </source>
</evidence>
<evidence type="ECO:0000256" key="3">
    <source>
        <dbReference type="ARBA" id="ARBA00022448"/>
    </source>
</evidence>
<evidence type="ECO:0000256" key="12">
    <source>
        <dbReference type="ARBA" id="ARBA00023170"/>
    </source>
</evidence>
<dbReference type="GO" id="GO:0009279">
    <property type="term" value="C:cell outer membrane"/>
    <property type="evidence" value="ECO:0007669"/>
    <property type="project" value="UniProtKB-SubCell"/>
</dbReference>
<accession>A0A3N1PB23</accession>
<keyword evidence="6 14" id="KW-0812">Transmembrane</keyword>
<dbReference type="InterPro" id="IPR012910">
    <property type="entry name" value="Plug_dom"/>
</dbReference>
<keyword evidence="12 19" id="KW-0675">Receptor</keyword>
<dbReference type="FunFam" id="2.170.130.10:FF:000010">
    <property type="entry name" value="Ferripyoverdine receptor"/>
    <property type="match status" value="1"/>
</dbReference>
<keyword evidence="9" id="KW-0406">Ion transport</keyword>
<keyword evidence="20" id="KW-1185">Reference proteome</keyword>
<feature type="signal peptide" evidence="16">
    <location>
        <begin position="1"/>
        <end position="26"/>
    </location>
</feature>
<dbReference type="Pfam" id="PF00593">
    <property type="entry name" value="TonB_dep_Rec_b-barrel"/>
    <property type="match status" value="1"/>
</dbReference>
<dbReference type="CDD" id="cd01347">
    <property type="entry name" value="ligand_gated_channel"/>
    <property type="match status" value="1"/>
</dbReference>
<feature type="domain" description="TonB-dependent receptor plug" evidence="18">
    <location>
        <begin position="61"/>
        <end position="161"/>
    </location>
</feature>
<dbReference type="RefSeq" id="WP_123421575.1">
    <property type="nucleotide sequence ID" value="NZ_RJUL01000005.1"/>
</dbReference>
<gene>
    <name evidence="19" type="ORF">EDC28_105135</name>
</gene>
<protein>
    <submittedName>
        <fullName evidence="19">Outer membrane receptor for ferric coprogen and ferric-rhodotorulic acid</fullName>
    </submittedName>
</protein>
<comment type="similarity">
    <text evidence="2 14 15">Belongs to the TonB-dependent receptor family.</text>
</comment>
<dbReference type="InterPro" id="IPR010105">
    <property type="entry name" value="TonB_sidphr_rcpt"/>
</dbReference>
<evidence type="ECO:0000256" key="16">
    <source>
        <dbReference type="SAM" id="SignalP"/>
    </source>
</evidence>
<dbReference type="Proteomes" id="UP000268033">
    <property type="component" value="Unassembled WGS sequence"/>
</dbReference>
<evidence type="ECO:0000313" key="19">
    <source>
        <dbReference type="EMBL" id="ROQ25825.1"/>
    </source>
</evidence>
<keyword evidence="10 15" id="KW-0798">TonB box</keyword>
<dbReference type="PANTHER" id="PTHR32552:SF74">
    <property type="entry name" value="HYDROXAMATE SIDEROPHORE RECEPTOR FHUE"/>
    <property type="match status" value="1"/>
</dbReference>
<dbReference type="InterPro" id="IPR000531">
    <property type="entry name" value="Beta-barrel_TonB"/>
</dbReference>
<evidence type="ECO:0000256" key="2">
    <source>
        <dbReference type="ARBA" id="ARBA00009810"/>
    </source>
</evidence>
<reference evidence="19 20" key="1">
    <citation type="submission" date="2018-11" db="EMBL/GenBank/DDBJ databases">
        <title>Genomic Encyclopedia of Type Strains, Phase IV (KMG-IV): sequencing the most valuable type-strain genomes for metagenomic binning, comparative biology and taxonomic classification.</title>
        <authorList>
            <person name="Goeker M."/>
        </authorList>
    </citation>
    <scope>NUCLEOTIDE SEQUENCE [LARGE SCALE GENOMIC DNA]</scope>
    <source>
        <strain evidence="19 20">DSM 21945</strain>
    </source>
</reference>
<dbReference type="InterPro" id="IPR039426">
    <property type="entry name" value="TonB-dep_rcpt-like"/>
</dbReference>
<keyword evidence="5" id="KW-0410">Iron transport</keyword>
<evidence type="ECO:0000256" key="1">
    <source>
        <dbReference type="ARBA" id="ARBA00004571"/>
    </source>
</evidence>
<evidence type="ECO:0000256" key="9">
    <source>
        <dbReference type="ARBA" id="ARBA00023065"/>
    </source>
</evidence>
<evidence type="ECO:0000256" key="7">
    <source>
        <dbReference type="ARBA" id="ARBA00022729"/>
    </source>
</evidence>
<keyword evidence="7 16" id="KW-0732">Signal</keyword>
<dbReference type="SUPFAM" id="SSF56935">
    <property type="entry name" value="Porins"/>
    <property type="match status" value="1"/>
</dbReference>
<dbReference type="PROSITE" id="PS52016">
    <property type="entry name" value="TONB_DEPENDENT_REC_3"/>
    <property type="match status" value="1"/>
</dbReference>
<dbReference type="GO" id="GO:0015344">
    <property type="term" value="F:siderophore uptake transmembrane transporter activity"/>
    <property type="evidence" value="ECO:0007669"/>
    <property type="project" value="TreeGrafter"/>
</dbReference>
<proteinExistence type="inferred from homology"/>
<dbReference type="InterPro" id="IPR037066">
    <property type="entry name" value="Plug_dom_sf"/>
</dbReference>
<dbReference type="GO" id="GO:0038023">
    <property type="term" value="F:signaling receptor activity"/>
    <property type="evidence" value="ECO:0007669"/>
    <property type="project" value="InterPro"/>
</dbReference>
<dbReference type="GO" id="GO:0015891">
    <property type="term" value="P:siderophore transport"/>
    <property type="evidence" value="ECO:0007669"/>
    <property type="project" value="InterPro"/>
</dbReference>
<evidence type="ECO:0000256" key="5">
    <source>
        <dbReference type="ARBA" id="ARBA00022496"/>
    </source>
</evidence>
<evidence type="ECO:0000256" key="10">
    <source>
        <dbReference type="ARBA" id="ARBA00023077"/>
    </source>
</evidence>
<dbReference type="PANTHER" id="PTHR32552">
    <property type="entry name" value="FERRICHROME IRON RECEPTOR-RELATED"/>
    <property type="match status" value="1"/>
</dbReference>
<dbReference type="Gene3D" id="2.170.130.10">
    <property type="entry name" value="TonB-dependent receptor, plug domain"/>
    <property type="match status" value="1"/>
</dbReference>
<keyword evidence="8" id="KW-0408">Iron</keyword>
<keyword evidence="4 14" id="KW-1134">Transmembrane beta strand</keyword>
<comment type="subcellular location">
    <subcellularLocation>
        <location evidence="1 14">Cell outer membrane</location>
        <topology evidence="1 14">Multi-pass membrane protein</topology>
    </subcellularLocation>
</comment>
<dbReference type="STRING" id="584787.GCA_001247655_02883"/>
<dbReference type="InterPro" id="IPR036942">
    <property type="entry name" value="Beta-barrel_TonB_sf"/>
</dbReference>
<evidence type="ECO:0000256" key="11">
    <source>
        <dbReference type="ARBA" id="ARBA00023136"/>
    </source>
</evidence>
<name>A0A3N1PB23_9GAMM</name>
<evidence type="ECO:0000256" key="15">
    <source>
        <dbReference type="RuleBase" id="RU003357"/>
    </source>
</evidence>
<dbReference type="Gene3D" id="2.40.170.20">
    <property type="entry name" value="TonB-dependent receptor, beta-barrel domain"/>
    <property type="match status" value="1"/>
</dbReference>
<evidence type="ECO:0000256" key="14">
    <source>
        <dbReference type="PROSITE-ProRule" id="PRU01360"/>
    </source>
</evidence>
<evidence type="ECO:0000259" key="18">
    <source>
        <dbReference type="Pfam" id="PF07715"/>
    </source>
</evidence>
<dbReference type="NCBIfam" id="TIGR01783">
    <property type="entry name" value="TonB-siderophor"/>
    <property type="match status" value="1"/>
</dbReference>
<feature type="domain" description="TonB-dependent receptor-like beta-barrel" evidence="17">
    <location>
        <begin position="257"/>
        <end position="683"/>
    </location>
</feature>
<dbReference type="AlphaFoldDB" id="A0A3N1PB23"/>
<keyword evidence="3 14" id="KW-0813">Transport</keyword>
<sequence>MNPSPTFKMLPLAAVIAGLLSPQAIAEQEADKNADVEKITVTGNYTVSEVIDTATGLGLTLRETPQSVTVITKDRIRDQNLNTVLDTVLNATGLSAQQYDNVRNSFQARGFEITNYQIDGVPLSWSLAGDAGETMADVSLYERVEFVRGATGLLTGAGDPSASINLVRKHADSTNLTGYLDVAVGRWDTKRVTADVANKLNASGSVRGRLVAKVVDGDSYWDNYQDRKQVLYGVVDTDLSADTLLRLGASYQHSDPKGATWGALPAFFADGTPTHWSRSKTTATGWNRWETTNKNYFANLNHSFGNGWQLVANYNRMEYTSKTKLLYVSGLLDQNTGTGLGAQRYRSEGESNQDSFDLQFKGDYSLFSRQHEFVLGGLYSSQDATADTFDPIGGDMSGGYDSVPVPNFYEWGSLAEPQWQSQGVRAQDLQTRQKGLFAATRLSVTDSFKLIAGGRVSSWKRSGISYGTVTDFGDDGEFIPYAGALYDLTKQHRLYASYTEIFNPQNYKDASGQYLDPVTGKSYELGLKSTFLNDRLHTSLALFKTDQDNLATLDPTFEGNAQQSSAYYGAKGTESKGFEVEVVGQPVEGWNLSAGYSQFHAEDASGARVATTSPRKQLKLFTTYRFVDALPALTVGGGVNWQSESYSQGTDLRLEQGAYALVNLMARYELADNLSLQLNVDNLFDKTYYNYMTASTPAYSFYRYGKPRDVTLGVSYHF</sequence>
<evidence type="ECO:0000256" key="8">
    <source>
        <dbReference type="ARBA" id="ARBA00023004"/>
    </source>
</evidence>
<evidence type="ECO:0000259" key="17">
    <source>
        <dbReference type="Pfam" id="PF00593"/>
    </source>
</evidence>
<organism evidence="19 20">
    <name type="scientific">Gallaecimonas pentaromativorans</name>
    <dbReference type="NCBI Taxonomy" id="584787"/>
    <lineage>
        <taxon>Bacteria</taxon>
        <taxon>Pseudomonadati</taxon>
        <taxon>Pseudomonadota</taxon>
        <taxon>Gammaproteobacteria</taxon>
        <taxon>Enterobacterales</taxon>
        <taxon>Gallaecimonadaceae</taxon>
        <taxon>Gallaecimonas</taxon>
    </lineage>
</organism>
<dbReference type="EMBL" id="RJUL01000005">
    <property type="protein sequence ID" value="ROQ25825.1"/>
    <property type="molecule type" value="Genomic_DNA"/>
</dbReference>
<keyword evidence="11 14" id="KW-0472">Membrane</keyword>